<dbReference type="CDD" id="cd00593">
    <property type="entry name" value="RIBOc"/>
    <property type="match status" value="1"/>
</dbReference>
<dbReference type="HAMAP" id="MF_01468">
    <property type="entry name" value="RNase_Mini_III"/>
    <property type="match status" value="1"/>
</dbReference>
<organism evidence="6 7">
    <name type="scientific">Tumebacillus lacus</name>
    <dbReference type="NCBI Taxonomy" id="2995335"/>
    <lineage>
        <taxon>Bacteria</taxon>
        <taxon>Bacillati</taxon>
        <taxon>Bacillota</taxon>
        <taxon>Bacilli</taxon>
        <taxon>Bacillales</taxon>
        <taxon>Alicyclobacillaceae</taxon>
        <taxon>Tumebacillus</taxon>
    </lineage>
</organism>
<keyword evidence="1 4" id="KW-0540">Nuclease</keyword>
<dbReference type="Pfam" id="PF00636">
    <property type="entry name" value="Ribonuclease_3"/>
    <property type="match status" value="1"/>
</dbReference>
<comment type="subcellular location">
    <subcellularLocation>
        <location evidence="4">Cytoplasm</location>
    </subcellularLocation>
</comment>
<evidence type="ECO:0000313" key="7">
    <source>
        <dbReference type="Proteomes" id="UP001208017"/>
    </source>
</evidence>
<dbReference type="InterPro" id="IPR000999">
    <property type="entry name" value="RNase_III_dom"/>
</dbReference>
<comment type="function">
    <text evidence="4">Involved in correct processing of both the 5' and 3' ends of 23S rRNA precursor. Processes 30S rRNA precursor transcript even in absence of ribonuclease 3 (Rnc); Rnc processes 30S rRNA into smaller rRNA precursors.</text>
</comment>
<name>A0ABT3X5V5_9BACL</name>
<evidence type="ECO:0000256" key="1">
    <source>
        <dbReference type="ARBA" id="ARBA00022722"/>
    </source>
</evidence>
<protein>
    <recommendedName>
        <fullName evidence="4">Mini-ribonuclease 3</fullName>
        <shortName evidence="4">Mini-3</shortName>
        <shortName evidence="4">Mini-RNase 3</shortName>
        <ecNumber evidence="4">3.1.26.-</ecNumber>
    </recommendedName>
    <alternativeName>
        <fullName evidence="4">Mini-RNase III</fullName>
        <shortName evidence="4">Mini-III</shortName>
    </alternativeName>
</protein>
<comment type="caution">
    <text evidence="6">The sequence shown here is derived from an EMBL/GenBank/DDBJ whole genome shotgun (WGS) entry which is preliminary data.</text>
</comment>
<reference evidence="6 7" key="1">
    <citation type="submission" date="2022-11" db="EMBL/GenBank/DDBJ databases">
        <title>Study of microbial diversity in lake waters.</title>
        <authorList>
            <person name="Zhang J."/>
        </authorList>
    </citation>
    <scope>NUCLEOTIDE SEQUENCE [LARGE SCALE GENOMIC DNA]</scope>
    <source>
        <strain evidence="6 7">DT12</strain>
    </source>
</reference>
<proteinExistence type="inferred from homology"/>
<keyword evidence="4" id="KW-0460">Magnesium</keyword>
<dbReference type="InterPro" id="IPR036389">
    <property type="entry name" value="RNase_III_sf"/>
</dbReference>
<comment type="similarity">
    <text evidence="4">Belongs to the MrnC RNase family.</text>
</comment>
<dbReference type="PIRSF" id="PIRSF005520">
    <property type="entry name" value="UCP005520"/>
    <property type="match status" value="1"/>
</dbReference>
<accession>A0ABT3X5V5</accession>
<evidence type="ECO:0000256" key="2">
    <source>
        <dbReference type="ARBA" id="ARBA00022759"/>
    </source>
</evidence>
<keyword evidence="4" id="KW-0699">rRNA-binding</keyword>
<comment type="subunit">
    <text evidence="4">Homodimer.</text>
</comment>
<keyword evidence="7" id="KW-1185">Reference proteome</keyword>
<gene>
    <name evidence="4" type="primary">mrnC</name>
    <name evidence="6" type="ORF">OS242_20440</name>
</gene>
<dbReference type="Gene3D" id="1.10.1520.10">
    <property type="entry name" value="Ribonuclease III domain"/>
    <property type="match status" value="1"/>
</dbReference>
<keyword evidence="4" id="KW-0690">Ribosome biogenesis</keyword>
<evidence type="ECO:0000256" key="4">
    <source>
        <dbReference type="HAMAP-Rule" id="MF_01468"/>
    </source>
</evidence>
<keyword evidence="4" id="KW-0963">Cytoplasm</keyword>
<comment type="cofactor">
    <cofactor evidence="4">
        <name>Mg(2+)</name>
        <dbReference type="ChEBI" id="CHEBI:18420"/>
    </cofactor>
</comment>
<dbReference type="PANTHER" id="PTHR34276:SF1">
    <property type="entry name" value="MINI-RIBONUCLEASE 3"/>
    <property type="match status" value="1"/>
</dbReference>
<feature type="domain" description="RNase III" evidence="5">
    <location>
        <begin position="12"/>
        <end position="109"/>
    </location>
</feature>
<sequence length="135" mass="15416">MSKKPNEMPGLALAYIGDAVWEILVREHLLCLGEMKPDRLHKFATRYVKAKSQSDVLHHIMETLSEEELSVMKRGRNAKSGSVPKNADLIDYRHATGFEALLGYLYLQRRYDRVQEIAQAGISFLENQPTQTQGR</sequence>
<evidence type="ECO:0000313" key="6">
    <source>
        <dbReference type="EMBL" id="MCX7572280.1"/>
    </source>
</evidence>
<keyword evidence="4" id="KW-0698">rRNA processing</keyword>
<keyword evidence="4" id="KW-0694">RNA-binding</keyword>
<dbReference type="PANTHER" id="PTHR34276">
    <property type="entry name" value="MINI-RIBONUCLEASE 3"/>
    <property type="match status" value="1"/>
</dbReference>
<feature type="active site" evidence="4">
    <location>
        <position position="18"/>
    </location>
</feature>
<dbReference type="EMBL" id="JAPMLT010000018">
    <property type="protein sequence ID" value="MCX7572280.1"/>
    <property type="molecule type" value="Genomic_DNA"/>
</dbReference>
<dbReference type="EC" id="3.1.26.-" evidence="4"/>
<dbReference type="InterPro" id="IPR008226">
    <property type="entry name" value="Mini3_fam"/>
</dbReference>
<evidence type="ECO:0000259" key="5">
    <source>
        <dbReference type="Pfam" id="PF00636"/>
    </source>
</evidence>
<dbReference type="Proteomes" id="UP001208017">
    <property type="component" value="Unassembled WGS sequence"/>
</dbReference>
<dbReference type="SUPFAM" id="SSF69065">
    <property type="entry name" value="RNase III domain-like"/>
    <property type="match status" value="1"/>
</dbReference>
<keyword evidence="3 4" id="KW-0378">Hydrolase</keyword>
<evidence type="ECO:0000256" key="3">
    <source>
        <dbReference type="ARBA" id="ARBA00022801"/>
    </source>
</evidence>
<keyword evidence="2 4" id="KW-0255">Endonuclease</keyword>